<dbReference type="SUPFAM" id="SSF56801">
    <property type="entry name" value="Acetyl-CoA synthetase-like"/>
    <property type="match status" value="1"/>
</dbReference>
<dbReference type="GO" id="GO:0016874">
    <property type="term" value="F:ligase activity"/>
    <property type="evidence" value="ECO:0007669"/>
    <property type="project" value="UniProtKB-KW"/>
</dbReference>
<dbReference type="NCBIfam" id="NF004509">
    <property type="entry name" value="PRK05850.1"/>
    <property type="match status" value="1"/>
</dbReference>
<dbReference type="InterPro" id="IPR040097">
    <property type="entry name" value="FAAL/FAAC"/>
</dbReference>
<evidence type="ECO:0000256" key="1">
    <source>
        <dbReference type="ARBA" id="ARBA00006432"/>
    </source>
</evidence>
<dbReference type="InterPro" id="IPR045851">
    <property type="entry name" value="AMP-bd_C_sf"/>
</dbReference>
<feature type="domain" description="AMP-dependent synthetase/ligase" evidence="3">
    <location>
        <begin position="21"/>
        <end position="430"/>
    </location>
</feature>
<dbReference type="GO" id="GO:0070566">
    <property type="term" value="F:adenylyltransferase activity"/>
    <property type="evidence" value="ECO:0007669"/>
    <property type="project" value="TreeGrafter"/>
</dbReference>
<evidence type="ECO:0000313" key="4">
    <source>
        <dbReference type="EMBL" id="SHH59214.1"/>
    </source>
</evidence>
<dbReference type="FunFam" id="3.30.300.30:FF:000016">
    <property type="entry name" value="Fatty-acid-CoA ligase FadD26"/>
    <property type="match status" value="1"/>
</dbReference>
<evidence type="ECO:0000313" key="5">
    <source>
        <dbReference type="Proteomes" id="UP000189796"/>
    </source>
</evidence>
<dbReference type="InterPro" id="IPR042099">
    <property type="entry name" value="ANL_N_sf"/>
</dbReference>
<dbReference type="Gene3D" id="3.30.300.30">
    <property type="match status" value="1"/>
</dbReference>
<dbReference type="FunFam" id="3.40.50.12780:FF:000013">
    <property type="entry name" value="Long-chain-fatty-acid--AMP ligase FadD32"/>
    <property type="match status" value="1"/>
</dbReference>
<keyword evidence="2 4" id="KW-0436">Ligase</keyword>
<dbReference type="Proteomes" id="UP000189796">
    <property type="component" value="Chromosome I"/>
</dbReference>
<dbReference type="Gene3D" id="3.40.50.12780">
    <property type="entry name" value="N-terminal domain of ligase-like"/>
    <property type="match status" value="1"/>
</dbReference>
<dbReference type="AlphaFoldDB" id="A0A1M5U8B5"/>
<accession>A0A1M5U8B5</accession>
<dbReference type="GO" id="GO:0005886">
    <property type="term" value="C:plasma membrane"/>
    <property type="evidence" value="ECO:0007669"/>
    <property type="project" value="TreeGrafter"/>
</dbReference>
<dbReference type="GO" id="GO:0006633">
    <property type="term" value="P:fatty acid biosynthetic process"/>
    <property type="evidence" value="ECO:0007669"/>
    <property type="project" value="TreeGrafter"/>
</dbReference>
<dbReference type="PANTHER" id="PTHR22754:SF32">
    <property type="entry name" value="DISCO-INTERACTING PROTEIN 2"/>
    <property type="match status" value="1"/>
</dbReference>
<dbReference type="PANTHER" id="PTHR22754">
    <property type="entry name" value="DISCO-INTERACTING PROTEIN 2 DIP2 -RELATED"/>
    <property type="match status" value="1"/>
</dbReference>
<dbReference type="InterPro" id="IPR000873">
    <property type="entry name" value="AMP-dep_synth/lig_dom"/>
</dbReference>
<comment type="similarity">
    <text evidence="1">Belongs to the ATP-dependent AMP-binding enzyme family.</text>
</comment>
<reference evidence="4 5" key="1">
    <citation type="submission" date="2016-11" db="EMBL/GenBank/DDBJ databases">
        <authorList>
            <person name="Jaros S."/>
            <person name="Januszkiewicz K."/>
            <person name="Wedrychowicz H."/>
        </authorList>
    </citation>
    <scope>NUCLEOTIDE SEQUENCE [LARGE SCALE GENOMIC DNA]</scope>
    <source>
        <strain evidence="4 5">GAS138</strain>
    </source>
</reference>
<sequence>MCVGEGNLLSVVQSSIPAVLRERASLQPNETAFTYVDYDQDWKGVPLILSWSQLYRRVANLGEQLKLRGSTGDRALILAPQGLDYIVSFLGALQAGLVAVPLPLPNSRANHERIISVLADASPSVVLTTSAVIDNVSASLQPHQGQFAPSIIEVDLLDLDFRQRAPGPRARAGANDRADFIYLQYTSGSTRTPAGVMVSNKNVFANFKQIMADFFAPEGGIPPGDITVVSWLPLYHDMGLQLGIIMPILAGTPTLLTSPMGFLRRPARWVQLLGRNGCTISAGPNFAFELAVRKTSDDDMAGLDLGGVHTILNGSERVQPATLKRFADRFAPFNFNPRALRPSYGMAEATVYVATRHVGKSPEIPHFDAEKLAAGQANRCETGSGTPLVSYGTPESMLVRIVDPNTSRECPDGTVGEIWVHGDNVAGGYWQKPEESQRTFGASIADPSQETPEAPWLRTGDSAFFSDGELFIIGRIKDLLIVYGRNHSPDDVETTIRDITAGRCAAIAVPDKGIEKLVVIIELKKRGDSDEEAADRLRSVKREVTSAISKSRGLSVADLVLVSPGSIPITTSGKIRRSQCVELYRQDKFTRLDA</sequence>
<evidence type="ECO:0000259" key="3">
    <source>
        <dbReference type="Pfam" id="PF00501"/>
    </source>
</evidence>
<dbReference type="GO" id="GO:0071766">
    <property type="term" value="P:Actinobacterium-type cell wall biogenesis"/>
    <property type="evidence" value="ECO:0007669"/>
    <property type="project" value="UniProtKB-ARBA"/>
</dbReference>
<dbReference type="EMBL" id="LT670817">
    <property type="protein sequence ID" value="SHH59214.1"/>
    <property type="molecule type" value="Genomic_DNA"/>
</dbReference>
<evidence type="ECO:0000256" key="2">
    <source>
        <dbReference type="ARBA" id="ARBA00022598"/>
    </source>
</evidence>
<organism evidence="4 5">
    <name type="scientific">Bradyrhizobium erythrophlei</name>
    <dbReference type="NCBI Taxonomy" id="1437360"/>
    <lineage>
        <taxon>Bacteria</taxon>
        <taxon>Pseudomonadati</taxon>
        <taxon>Pseudomonadota</taxon>
        <taxon>Alphaproteobacteria</taxon>
        <taxon>Hyphomicrobiales</taxon>
        <taxon>Nitrobacteraceae</taxon>
        <taxon>Bradyrhizobium</taxon>
    </lineage>
</organism>
<name>A0A1M5U8B5_9BRAD</name>
<proteinExistence type="inferred from homology"/>
<dbReference type="Pfam" id="PF00501">
    <property type="entry name" value="AMP-binding"/>
    <property type="match status" value="1"/>
</dbReference>
<protein>
    <submittedName>
        <fullName evidence="4">Acyl-CoA synthetase (AMP-forming)/AMP-acid ligase II</fullName>
    </submittedName>
</protein>
<gene>
    <name evidence="4" type="ORF">SAMN05443248_5328</name>
</gene>
<dbReference type="CDD" id="cd05931">
    <property type="entry name" value="FAAL"/>
    <property type="match status" value="1"/>
</dbReference>